<dbReference type="Proteomes" id="UP001150603">
    <property type="component" value="Unassembled WGS sequence"/>
</dbReference>
<reference evidence="1" key="1">
    <citation type="submission" date="2022-07" db="EMBL/GenBank/DDBJ databases">
        <title>Phylogenomic reconstructions and comparative analyses of Kickxellomycotina fungi.</title>
        <authorList>
            <person name="Reynolds N.K."/>
            <person name="Stajich J.E."/>
            <person name="Barry K."/>
            <person name="Grigoriev I.V."/>
            <person name="Crous P."/>
            <person name="Smith M.E."/>
        </authorList>
    </citation>
    <scope>NUCLEOTIDE SEQUENCE</scope>
    <source>
        <strain evidence="1">NRRL 5244</strain>
    </source>
</reference>
<evidence type="ECO:0000313" key="2">
    <source>
        <dbReference type="Proteomes" id="UP001150603"/>
    </source>
</evidence>
<sequence>MLGCPKTKTRPVKQNLRQYGIDSSMIIHSHPIDSRFDEFLIESRYAEAFMRAMLDAQAVNVIGTDITSVIERAVSLGEHEPSFERYSKQLLSAYKIARGTKQFRSKEFFEDYALELGISLV</sequence>
<proteinExistence type="predicted"/>
<name>A0ACC1JEN8_9FUNG</name>
<dbReference type="EMBL" id="JANBPW010000458">
    <property type="protein sequence ID" value="KAJ1949431.1"/>
    <property type="molecule type" value="Genomic_DNA"/>
</dbReference>
<comment type="caution">
    <text evidence="1">The sequence shown here is derived from an EMBL/GenBank/DDBJ whole genome shotgun (WGS) entry which is preliminary data.</text>
</comment>
<accession>A0ACC1JEN8</accession>
<evidence type="ECO:0000313" key="1">
    <source>
        <dbReference type="EMBL" id="KAJ1949431.1"/>
    </source>
</evidence>
<keyword evidence="2" id="KW-1185">Reference proteome</keyword>
<organism evidence="1 2">
    <name type="scientific">Linderina macrospora</name>
    <dbReference type="NCBI Taxonomy" id="4868"/>
    <lineage>
        <taxon>Eukaryota</taxon>
        <taxon>Fungi</taxon>
        <taxon>Fungi incertae sedis</taxon>
        <taxon>Zoopagomycota</taxon>
        <taxon>Kickxellomycotina</taxon>
        <taxon>Kickxellomycetes</taxon>
        <taxon>Kickxellales</taxon>
        <taxon>Kickxellaceae</taxon>
        <taxon>Linderina</taxon>
    </lineage>
</organism>
<protein>
    <submittedName>
        <fullName evidence="1">Uncharacterized protein</fullName>
    </submittedName>
</protein>
<gene>
    <name evidence="1" type="ORF">FBU59_001147</name>
</gene>